<accession>A0A0D7AKM4</accession>
<dbReference type="EMBL" id="KN881647">
    <property type="protein sequence ID" value="KIY51851.1"/>
    <property type="molecule type" value="Genomic_DNA"/>
</dbReference>
<sequence>MTIAVTFGWTTPYAKFLIYPLFPISRSSCWSTKTLTLVKPQDPRPRKRQRLEGFVNAFAAPGDLEGKARDHNGVSSDKRRISSTNGIMMHAADGFGKVPLSITPKPTSTGSSTSNPAISRFNHADPIVTPTKRVFGVPIPSTSEMRVHKPPDINTLKSIGESENSATPLEAKQKFHNILLPPAPYSHDRRSKNKAYSTSVLRAPSSPFGDNDGPISKPRSVTKNVLYPPMLPFAPHLPASDATGRMRAISDTVFMKPLVENPEPGMRTISTTRIARATDLSTESGNSEVASIFLMDQRAQGQLDGRQPLSQPSTFTGHISERDRAELLRGLRQSPERCLSRSPYLSGGLADRASALFSRERSAIALWQREMEVNTKRNLRSANPDLRLRIMTILQMPRRGLDFGLALCGVLESSSSFSGARGILPLAQRPKSFPMLDPETSATFAEQDKDGTGLTQRDLQPQLAFCW</sequence>
<dbReference type="AlphaFoldDB" id="A0A0D7AKM4"/>
<feature type="compositionally biased region" description="Polar residues" evidence="1">
    <location>
        <begin position="155"/>
        <end position="167"/>
    </location>
</feature>
<feature type="region of interest" description="Disordered" evidence="1">
    <location>
        <begin position="142"/>
        <end position="168"/>
    </location>
</feature>
<organism evidence="2 3">
    <name type="scientific">Fistulina hepatica ATCC 64428</name>
    <dbReference type="NCBI Taxonomy" id="1128425"/>
    <lineage>
        <taxon>Eukaryota</taxon>
        <taxon>Fungi</taxon>
        <taxon>Dikarya</taxon>
        <taxon>Basidiomycota</taxon>
        <taxon>Agaricomycotina</taxon>
        <taxon>Agaricomycetes</taxon>
        <taxon>Agaricomycetidae</taxon>
        <taxon>Agaricales</taxon>
        <taxon>Fistulinaceae</taxon>
        <taxon>Fistulina</taxon>
    </lineage>
</organism>
<proteinExistence type="predicted"/>
<gene>
    <name evidence="2" type="ORF">FISHEDRAFT_56333</name>
</gene>
<evidence type="ECO:0000313" key="2">
    <source>
        <dbReference type="EMBL" id="KIY51851.1"/>
    </source>
</evidence>
<evidence type="ECO:0000313" key="3">
    <source>
        <dbReference type="Proteomes" id="UP000054144"/>
    </source>
</evidence>
<name>A0A0D7AKM4_9AGAR</name>
<evidence type="ECO:0000256" key="1">
    <source>
        <dbReference type="SAM" id="MobiDB-lite"/>
    </source>
</evidence>
<reference evidence="2 3" key="1">
    <citation type="journal article" date="2015" name="Fungal Genet. Biol.">
        <title>Evolution of novel wood decay mechanisms in Agaricales revealed by the genome sequences of Fistulina hepatica and Cylindrobasidium torrendii.</title>
        <authorList>
            <person name="Floudas D."/>
            <person name="Held B.W."/>
            <person name="Riley R."/>
            <person name="Nagy L.G."/>
            <person name="Koehler G."/>
            <person name="Ransdell A.S."/>
            <person name="Younus H."/>
            <person name="Chow J."/>
            <person name="Chiniquy J."/>
            <person name="Lipzen A."/>
            <person name="Tritt A."/>
            <person name="Sun H."/>
            <person name="Haridas S."/>
            <person name="LaButti K."/>
            <person name="Ohm R.A."/>
            <person name="Kues U."/>
            <person name="Blanchette R.A."/>
            <person name="Grigoriev I.V."/>
            <person name="Minto R.E."/>
            <person name="Hibbett D.S."/>
        </authorList>
    </citation>
    <scope>NUCLEOTIDE SEQUENCE [LARGE SCALE GENOMIC DNA]</scope>
    <source>
        <strain evidence="2 3">ATCC 64428</strain>
    </source>
</reference>
<keyword evidence="3" id="KW-1185">Reference proteome</keyword>
<dbReference type="OrthoDB" id="3215163at2759"/>
<protein>
    <submittedName>
        <fullName evidence="2">Uncharacterized protein</fullName>
    </submittedName>
</protein>
<feature type="region of interest" description="Disordered" evidence="1">
    <location>
        <begin position="182"/>
        <end position="215"/>
    </location>
</feature>
<dbReference type="Proteomes" id="UP000054144">
    <property type="component" value="Unassembled WGS sequence"/>
</dbReference>